<dbReference type="AlphaFoldDB" id="A0A8S3AZH2"/>
<dbReference type="Proteomes" id="UP000681967">
    <property type="component" value="Unassembled WGS sequence"/>
</dbReference>
<gene>
    <name evidence="1" type="ORF">BYL167_LOCUS47005</name>
    <name evidence="2" type="ORF">GIL414_LOCUS55519</name>
</gene>
<evidence type="ECO:0000313" key="2">
    <source>
        <dbReference type="EMBL" id="CAF4972731.1"/>
    </source>
</evidence>
<dbReference type="EMBL" id="CAJOBH010134126">
    <property type="protein sequence ID" value="CAF4773366.1"/>
    <property type="molecule type" value="Genomic_DNA"/>
</dbReference>
<protein>
    <submittedName>
        <fullName evidence="1">Uncharacterized protein</fullName>
    </submittedName>
</protein>
<comment type="caution">
    <text evidence="1">The sequence shown here is derived from an EMBL/GenBank/DDBJ whole genome shotgun (WGS) entry which is preliminary data.</text>
</comment>
<sequence>MPQIDPLLQAMSLFRRRRYEPCVEITTRLLEKNPNDQ</sequence>
<evidence type="ECO:0000313" key="3">
    <source>
        <dbReference type="Proteomes" id="UP000681967"/>
    </source>
</evidence>
<proteinExistence type="predicted"/>
<feature type="non-terminal residue" evidence="1">
    <location>
        <position position="37"/>
    </location>
</feature>
<dbReference type="Proteomes" id="UP000681720">
    <property type="component" value="Unassembled WGS sequence"/>
</dbReference>
<reference evidence="1" key="1">
    <citation type="submission" date="2021-02" db="EMBL/GenBank/DDBJ databases">
        <authorList>
            <person name="Nowell W R."/>
        </authorList>
    </citation>
    <scope>NUCLEOTIDE SEQUENCE</scope>
</reference>
<dbReference type="EMBL" id="CAJOBJ010197360">
    <property type="protein sequence ID" value="CAF4972731.1"/>
    <property type="molecule type" value="Genomic_DNA"/>
</dbReference>
<evidence type="ECO:0000313" key="1">
    <source>
        <dbReference type="EMBL" id="CAF4773366.1"/>
    </source>
</evidence>
<name>A0A8S3AZH2_9BILA</name>
<organism evidence="1 3">
    <name type="scientific">Rotaria magnacalcarata</name>
    <dbReference type="NCBI Taxonomy" id="392030"/>
    <lineage>
        <taxon>Eukaryota</taxon>
        <taxon>Metazoa</taxon>
        <taxon>Spiralia</taxon>
        <taxon>Gnathifera</taxon>
        <taxon>Rotifera</taxon>
        <taxon>Eurotatoria</taxon>
        <taxon>Bdelloidea</taxon>
        <taxon>Philodinida</taxon>
        <taxon>Philodinidae</taxon>
        <taxon>Rotaria</taxon>
    </lineage>
</organism>
<accession>A0A8S3AZH2</accession>